<dbReference type="GO" id="GO:0007155">
    <property type="term" value="P:cell adhesion"/>
    <property type="evidence" value="ECO:0007669"/>
    <property type="project" value="InterPro"/>
</dbReference>
<dbReference type="AlphaFoldDB" id="A0A060XRI3"/>
<gene>
    <name evidence="4" type="ORF">GSONMT00039947001</name>
</gene>
<dbReference type="Gene3D" id="1.20.120.230">
    <property type="entry name" value="Alpha-catenin/vinculin-like"/>
    <property type="match status" value="1"/>
</dbReference>
<accession>A0A060XRI3</accession>
<dbReference type="GO" id="GO:0051015">
    <property type="term" value="F:actin filament binding"/>
    <property type="evidence" value="ECO:0007669"/>
    <property type="project" value="InterPro"/>
</dbReference>
<dbReference type="PaxDb" id="8022-A0A060XRI3"/>
<dbReference type="PANTHER" id="PTHR46342:SF1">
    <property type="entry name" value="ALPHA-CATULIN"/>
    <property type="match status" value="1"/>
</dbReference>
<dbReference type="STRING" id="8022.A0A060XRI3"/>
<name>A0A060XRI3_ONCMY</name>
<dbReference type="SUPFAM" id="SSF47220">
    <property type="entry name" value="alpha-catenin/vinculin-like"/>
    <property type="match status" value="1"/>
</dbReference>
<dbReference type="InterPro" id="IPR036723">
    <property type="entry name" value="Alpha-catenin/vinculin-like_sf"/>
</dbReference>
<reference evidence="4" key="1">
    <citation type="journal article" date="2014" name="Nat. Commun.">
        <title>The rainbow trout genome provides novel insights into evolution after whole-genome duplication in vertebrates.</title>
        <authorList>
            <person name="Berthelot C."/>
            <person name="Brunet F."/>
            <person name="Chalopin D."/>
            <person name="Juanchich A."/>
            <person name="Bernard M."/>
            <person name="Noel B."/>
            <person name="Bento P."/>
            <person name="Da Silva C."/>
            <person name="Labadie K."/>
            <person name="Alberti A."/>
            <person name="Aury J.M."/>
            <person name="Louis A."/>
            <person name="Dehais P."/>
            <person name="Bardou P."/>
            <person name="Montfort J."/>
            <person name="Klopp C."/>
            <person name="Cabau C."/>
            <person name="Gaspin C."/>
            <person name="Thorgaard G.H."/>
            <person name="Boussaha M."/>
            <person name="Quillet E."/>
            <person name="Guyomard R."/>
            <person name="Galiana D."/>
            <person name="Bobe J."/>
            <person name="Volff J.N."/>
            <person name="Genet C."/>
            <person name="Wincker P."/>
            <person name="Jaillon O."/>
            <person name="Roest Crollius H."/>
            <person name="Guiguen Y."/>
        </authorList>
    </citation>
    <scope>NUCLEOTIDE SEQUENCE [LARGE SCALE GENOMIC DNA]</scope>
</reference>
<organism evidence="4 5">
    <name type="scientific">Oncorhynchus mykiss</name>
    <name type="common">Rainbow trout</name>
    <name type="synonym">Salmo gairdneri</name>
    <dbReference type="NCBI Taxonomy" id="8022"/>
    <lineage>
        <taxon>Eukaryota</taxon>
        <taxon>Metazoa</taxon>
        <taxon>Chordata</taxon>
        <taxon>Craniata</taxon>
        <taxon>Vertebrata</taxon>
        <taxon>Euteleostomi</taxon>
        <taxon>Actinopterygii</taxon>
        <taxon>Neopterygii</taxon>
        <taxon>Teleostei</taxon>
        <taxon>Protacanthopterygii</taxon>
        <taxon>Salmoniformes</taxon>
        <taxon>Salmonidae</taxon>
        <taxon>Salmoninae</taxon>
        <taxon>Oncorhynchus</taxon>
    </lineage>
</organism>
<evidence type="ECO:0000256" key="1">
    <source>
        <dbReference type="ARBA" id="ARBA00004496"/>
    </source>
</evidence>
<dbReference type="GO" id="GO:0005737">
    <property type="term" value="C:cytoplasm"/>
    <property type="evidence" value="ECO:0007669"/>
    <property type="project" value="UniProtKB-SubCell"/>
</dbReference>
<protein>
    <submittedName>
        <fullName evidence="4">Uncharacterized protein</fullName>
    </submittedName>
</protein>
<reference evidence="4" key="2">
    <citation type="submission" date="2014-03" db="EMBL/GenBank/DDBJ databases">
        <authorList>
            <person name="Genoscope - CEA"/>
        </authorList>
    </citation>
    <scope>NUCLEOTIDE SEQUENCE</scope>
</reference>
<feature type="region of interest" description="Disordered" evidence="3">
    <location>
        <begin position="70"/>
        <end position="104"/>
    </location>
</feature>
<dbReference type="PANTHER" id="PTHR46342">
    <property type="entry name" value="ALPHA-CATULIN"/>
    <property type="match status" value="1"/>
</dbReference>
<proteinExistence type="predicted"/>
<dbReference type="GO" id="GO:0007266">
    <property type="term" value="P:Rho protein signal transduction"/>
    <property type="evidence" value="ECO:0007669"/>
    <property type="project" value="InterPro"/>
</dbReference>
<evidence type="ECO:0000256" key="2">
    <source>
        <dbReference type="ARBA" id="ARBA00022490"/>
    </source>
</evidence>
<sequence length="121" mass="13550">MDEEKVVVLSEMEKLMGLCQQLQMGVRTPVQGKTATFQKVDSSIQNTRAIITVVIYLLPVCNKIVRKYKSERSSLGSPQSWRDRQSSTAVKDDVLNGKNSNGFGVKSLEQHMANLTFLESK</sequence>
<keyword evidence="2" id="KW-0963">Cytoplasm</keyword>
<dbReference type="EMBL" id="FR905911">
    <property type="protein sequence ID" value="CDQ82131.1"/>
    <property type="molecule type" value="Genomic_DNA"/>
</dbReference>
<comment type="subcellular location">
    <subcellularLocation>
        <location evidence="1">Cytoplasm</location>
    </subcellularLocation>
</comment>
<evidence type="ECO:0000313" key="5">
    <source>
        <dbReference type="Proteomes" id="UP000193380"/>
    </source>
</evidence>
<feature type="compositionally biased region" description="Basic and acidic residues" evidence="3">
    <location>
        <begin position="81"/>
        <end position="95"/>
    </location>
</feature>
<dbReference type="Proteomes" id="UP000193380">
    <property type="component" value="Unassembled WGS sequence"/>
</dbReference>
<evidence type="ECO:0000256" key="3">
    <source>
        <dbReference type="SAM" id="MobiDB-lite"/>
    </source>
</evidence>
<evidence type="ECO:0000313" key="4">
    <source>
        <dbReference type="EMBL" id="CDQ82131.1"/>
    </source>
</evidence>
<dbReference type="InterPro" id="IPR030045">
    <property type="entry name" value="CTNNAL1"/>
</dbReference>